<evidence type="ECO:0000313" key="8">
    <source>
        <dbReference type="Proteomes" id="UP000193100"/>
    </source>
</evidence>
<dbReference type="Gene3D" id="1.10.1740.10">
    <property type="match status" value="1"/>
</dbReference>
<dbReference type="Pfam" id="PF04542">
    <property type="entry name" value="Sigma70_r2"/>
    <property type="match status" value="1"/>
</dbReference>
<dbReference type="AlphaFoldDB" id="A0A1W6KCV0"/>
<dbReference type="InterPro" id="IPR013249">
    <property type="entry name" value="RNA_pol_sigma70_r4_t2"/>
</dbReference>
<evidence type="ECO:0000256" key="4">
    <source>
        <dbReference type="ARBA" id="ARBA00023163"/>
    </source>
</evidence>
<dbReference type="PANTHER" id="PTHR43133:SF63">
    <property type="entry name" value="RNA POLYMERASE SIGMA FACTOR FECI-RELATED"/>
    <property type="match status" value="1"/>
</dbReference>
<organism evidence="7 8">
    <name type="scientific">Marinobacter salarius</name>
    <dbReference type="NCBI Taxonomy" id="1420917"/>
    <lineage>
        <taxon>Bacteria</taxon>
        <taxon>Pseudomonadati</taxon>
        <taxon>Pseudomonadota</taxon>
        <taxon>Gammaproteobacteria</taxon>
        <taxon>Pseudomonadales</taxon>
        <taxon>Marinobacteraceae</taxon>
        <taxon>Marinobacter</taxon>
    </lineage>
</organism>
<dbReference type="Pfam" id="PF08281">
    <property type="entry name" value="Sigma70_r4_2"/>
    <property type="match status" value="1"/>
</dbReference>
<comment type="similarity">
    <text evidence="1">Belongs to the sigma-70 factor family. ECF subfamily.</text>
</comment>
<feature type="domain" description="RNA polymerase sigma-70 region 2" evidence="5">
    <location>
        <begin position="37"/>
        <end position="100"/>
    </location>
</feature>
<dbReference type="SUPFAM" id="SSF88946">
    <property type="entry name" value="Sigma2 domain of RNA polymerase sigma factors"/>
    <property type="match status" value="1"/>
</dbReference>
<feature type="domain" description="RNA polymerase sigma factor 70 region 4 type 2" evidence="6">
    <location>
        <begin position="140"/>
        <end position="187"/>
    </location>
</feature>
<dbReference type="InterPro" id="IPR013324">
    <property type="entry name" value="RNA_pol_sigma_r3/r4-like"/>
</dbReference>
<protein>
    <submittedName>
        <fullName evidence="7">Putative RNA polymerase sigma factor FecI</fullName>
    </submittedName>
</protein>
<dbReference type="InterPro" id="IPR007627">
    <property type="entry name" value="RNA_pol_sigma70_r2"/>
</dbReference>
<dbReference type="InterPro" id="IPR013325">
    <property type="entry name" value="RNA_pol_sigma_r2"/>
</dbReference>
<dbReference type="RefSeq" id="WP_085681524.1">
    <property type="nucleotide sequence ID" value="NZ_CP020931.1"/>
</dbReference>
<sequence>MSSFRHELDQQARNLSDLRSVDVTGAPNWERRLVAAYQQHRKPLVDTAQYLLGCRAKAEDVVQDAFLKVWDQGFADNVRDEGRFLHRVVRNLAIDRLRRLALENRFAACDVDVEEEAGVLSASPERQLAGTRALHHALSSLAELPARVQKVLMLTRVEGLTQREVALAIGVSPTLVNFMLKDALAHCRGSLDQSYPF</sequence>
<gene>
    <name evidence="7" type="primary">fecI</name>
    <name evidence="7" type="ORF">MARSALSMR5_03223</name>
</gene>
<dbReference type="SUPFAM" id="SSF88659">
    <property type="entry name" value="Sigma3 and sigma4 domains of RNA polymerase sigma factors"/>
    <property type="match status" value="1"/>
</dbReference>
<dbReference type="InterPro" id="IPR039425">
    <property type="entry name" value="RNA_pol_sigma-70-like"/>
</dbReference>
<keyword evidence="3" id="KW-0731">Sigma factor</keyword>
<dbReference type="InterPro" id="IPR014284">
    <property type="entry name" value="RNA_pol_sigma-70_dom"/>
</dbReference>
<dbReference type="Proteomes" id="UP000193100">
    <property type="component" value="Chromosome"/>
</dbReference>
<proteinExistence type="inferred from homology"/>
<evidence type="ECO:0000313" key="7">
    <source>
        <dbReference type="EMBL" id="ARM85265.1"/>
    </source>
</evidence>
<dbReference type="GO" id="GO:0006352">
    <property type="term" value="P:DNA-templated transcription initiation"/>
    <property type="evidence" value="ECO:0007669"/>
    <property type="project" value="InterPro"/>
</dbReference>
<dbReference type="InterPro" id="IPR036388">
    <property type="entry name" value="WH-like_DNA-bd_sf"/>
</dbReference>
<dbReference type="GO" id="GO:0003677">
    <property type="term" value="F:DNA binding"/>
    <property type="evidence" value="ECO:0007669"/>
    <property type="project" value="InterPro"/>
</dbReference>
<keyword evidence="4" id="KW-0804">Transcription</keyword>
<dbReference type="GeneID" id="77257149"/>
<dbReference type="PANTHER" id="PTHR43133">
    <property type="entry name" value="RNA POLYMERASE ECF-TYPE SIGMA FACTO"/>
    <property type="match status" value="1"/>
</dbReference>
<dbReference type="EMBL" id="CP020931">
    <property type="protein sequence ID" value="ARM85265.1"/>
    <property type="molecule type" value="Genomic_DNA"/>
</dbReference>
<dbReference type="Gene3D" id="1.10.10.10">
    <property type="entry name" value="Winged helix-like DNA-binding domain superfamily/Winged helix DNA-binding domain"/>
    <property type="match status" value="1"/>
</dbReference>
<dbReference type="GO" id="GO:0016987">
    <property type="term" value="F:sigma factor activity"/>
    <property type="evidence" value="ECO:0007669"/>
    <property type="project" value="UniProtKB-KW"/>
</dbReference>
<evidence type="ECO:0000256" key="2">
    <source>
        <dbReference type="ARBA" id="ARBA00023015"/>
    </source>
</evidence>
<name>A0A1W6KCV0_9GAMM</name>
<evidence type="ECO:0000259" key="5">
    <source>
        <dbReference type="Pfam" id="PF04542"/>
    </source>
</evidence>
<reference evidence="7 8" key="1">
    <citation type="submission" date="2017-04" db="EMBL/GenBank/DDBJ databases">
        <title>Genome Sequence of Marinobacter salarius strain SMR5 Isolated from a culture of the Diatom Skeletonema marinoi.</title>
        <authorList>
            <person name="Topel M."/>
            <person name="Pinder M.I.M."/>
            <person name="Johansson O.N."/>
            <person name="Kourtchenko O."/>
            <person name="Godhe A."/>
            <person name="Clarke A.K."/>
        </authorList>
    </citation>
    <scope>NUCLEOTIDE SEQUENCE [LARGE SCALE GENOMIC DNA]</scope>
    <source>
        <strain evidence="7 8">SMR5</strain>
    </source>
</reference>
<evidence type="ECO:0000259" key="6">
    <source>
        <dbReference type="Pfam" id="PF08281"/>
    </source>
</evidence>
<dbReference type="NCBIfam" id="TIGR02937">
    <property type="entry name" value="sigma70-ECF"/>
    <property type="match status" value="1"/>
</dbReference>
<accession>A0A1W6KCV0</accession>
<keyword evidence="2" id="KW-0805">Transcription regulation</keyword>
<evidence type="ECO:0000256" key="3">
    <source>
        <dbReference type="ARBA" id="ARBA00023082"/>
    </source>
</evidence>
<evidence type="ECO:0000256" key="1">
    <source>
        <dbReference type="ARBA" id="ARBA00010641"/>
    </source>
</evidence>